<dbReference type="GeneID" id="17825241"/>
<organism evidence="1 2">
    <name type="scientific">Bacillus phage vB_BanS-Tsamsa</name>
    <dbReference type="NCBI Taxonomy" id="1308863"/>
    <lineage>
        <taxon>Viruses</taxon>
        <taxon>Duplodnaviria</taxon>
        <taxon>Heunggongvirae</taxon>
        <taxon>Uroviricota</taxon>
        <taxon>Caudoviricetes</taxon>
        <taxon>Joanripponvirinae</taxon>
        <taxon>Tsamsavirus</taxon>
        <taxon>Tsamsavirus tsamsa</taxon>
    </lineage>
</organism>
<reference evidence="1 2" key="1">
    <citation type="journal article" date="2014" name="PLoS ONE">
        <title>Novel Giant Siphovirus from Bacillus anthracis Features Unusual Genome Characteristics.</title>
        <authorList>
            <person name="Ganz H.H."/>
            <person name="Law C."/>
            <person name="Schmuki M."/>
            <person name="Eichenseher F."/>
            <person name="Calendar R."/>
            <person name="Loessner M.J."/>
            <person name="Getz W.M."/>
            <person name="Korlach J."/>
            <person name="Beyer W."/>
            <person name="Klumpp J."/>
        </authorList>
    </citation>
    <scope>NUCLEOTIDE SEQUENCE [LARGE SCALE GENOMIC DNA]</scope>
</reference>
<sequence length="66" mass="7656">MPIHIIKELERIIIEDNLDGTQTTRLPNNAEMMEKINEIVKQVNFLTRTKPLPPIKPVSSSPRRSY</sequence>
<dbReference type="KEGG" id="vg:17825241"/>
<dbReference type="EMBL" id="KC481682">
    <property type="protein sequence ID" value="AGI11942.1"/>
    <property type="molecule type" value="Genomic_DNA"/>
</dbReference>
<dbReference type="Proteomes" id="UP000017661">
    <property type="component" value="Segment"/>
</dbReference>
<proteinExistence type="predicted"/>
<evidence type="ECO:0000313" key="1">
    <source>
        <dbReference type="EMBL" id="AGI11942.1"/>
    </source>
</evidence>
<accession>U5J9I6</accession>
<evidence type="ECO:0000313" key="2">
    <source>
        <dbReference type="Proteomes" id="UP000017661"/>
    </source>
</evidence>
<name>U5J9I6_9CAUD</name>
<protein>
    <submittedName>
        <fullName evidence="1">Uncharacterized protein</fullName>
    </submittedName>
</protein>
<dbReference type="RefSeq" id="YP_008873353.1">
    <property type="nucleotide sequence ID" value="NC_023007.1"/>
</dbReference>
<keyword evidence="2" id="KW-1185">Reference proteome</keyword>